<feature type="region of interest" description="Disordered" evidence="1">
    <location>
        <begin position="1"/>
        <end position="26"/>
    </location>
</feature>
<keyword evidence="3" id="KW-1185">Reference proteome</keyword>
<feature type="compositionally biased region" description="Low complexity" evidence="1">
    <location>
        <begin position="44"/>
        <end position="65"/>
    </location>
</feature>
<feature type="region of interest" description="Disordered" evidence="1">
    <location>
        <begin position="44"/>
        <end position="71"/>
    </location>
</feature>
<reference evidence="2 3" key="1">
    <citation type="submission" date="2014-04" db="EMBL/GenBank/DDBJ databases">
        <authorList>
            <consortium name="DOE Joint Genome Institute"/>
            <person name="Kuo A."/>
            <person name="Kohler A."/>
            <person name="Nagy L.G."/>
            <person name="Floudas D."/>
            <person name="Copeland A."/>
            <person name="Barry K.W."/>
            <person name="Cichocki N."/>
            <person name="Veneault-Fourrey C."/>
            <person name="LaButti K."/>
            <person name="Lindquist E.A."/>
            <person name="Lipzen A."/>
            <person name="Lundell T."/>
            <person name="Morin E."/>
            <person name="Murat C."/>
            <person name="Sun H."/>
            <person name="Tunlid A."/>
            <person name="Henrissat B."/>
            <person name="Grigoriev I.V."/>
            <person name="Hibbett D.S."/>
            <person name="Martin F."/>
            <person name="Nordberg H.P."/>
            <person name="Cantor M.N."/>
            <person name="Hua S.X."/>
        </authorList>
    </citation>
    <scope>NUCLEOTIDE SEQUENCE [LARGE SCALE GENOMIC DNA]</scope>
    <source>
        <strain evidence="2 3">Foug A</strain>
    </source>
</reference>
<dbReference type="EMBL" id="KN822059">
    <property type="protein sequence ID" value="KIM60713.1"/>
    <property type="molecule type" value="Genomic_DNA"/>
</dbReference>
<accession>A0A0C2ZGB6</accession>
<organism evidence="2 3">
    <name type="scientific">Scleroderma citrinum Foug A</name>
    <dbReference type="NCBI Taxonomy" id="1036808"/>
    <lineage>
        <taxon>Eukaryota</taxon>
        <taxon>Fungi</taxon>
        <taxon>Dikarya</taxon>
        <taxon>Basidiomycota</taxon>
        <taxon>Agaricomycotina</taxon>
        <taxon>Agaricomycetes</taxon>
        <taxon>Agaricomycetidae</taxon>
        <taxon>Boletales</taxon>
        <taxon>Sclerodermatineae</taxon>
        <taxon>Sclerodermataceae</taxon>
        <taxon>Scleroderma</taxon>
    </lineage>
</organism>
<evidence type="ECO:0000313" key="3">
    <source>
        <dbReference type="Proteomes" id="UP000053989"/>
    </source>
</evidence>
<dbReference type="OrthoDB" id="2712860at2759"/>
<feature type="compositionally biased region" description="Low complexity" evidence="1">
    <location>
        <begin position="15"/>
        <end position="26"/>
    </location>
</feature>
<dbReference type="HOGENOM" id="CLU_1504306_0_0_1"/>
<evidence type="ECO:0000256" key="1">
    <source>
        <dbReference type="SAM" id="MobiDB-lite"/>
    </source>
</evidence>
<name>A0A0C2ZGB6_9AGAM</name>
<reference evidence="3" key="2">
    <citation type="submission" date="2015-01" db="EMBL/GenBank/DDBJ databases">
        <title>Evolutionary Origins and Diversification of the Mycorrhizal Mutualists.</title>
        <authorList>
            <consortium name="DOE Joint Genome Institute"/>
            <consortium name="Mycorrhizal Genomics Consortium"/>
            <person name="Kohler A."/>
            <person name="Kuo A."/>
            <person name="Nagy L.G."/>
            <person name="Floudas D."/>
            <person name="Copeland A."/>
            <person name="Barry K.W."/>
            <person name="Cichocki N."/>
            <person name="Veneault-Fourrey C."/>
            <person name="LaButti K."/>
            <person name="Lindquist E.A."/>
            <person name="Lipzen A."/>
            <person name="Lundell T."/>
            <person name="Morin E."/>
            <person name="Murat C."/>
            <person name="Riley R."/>
            <person name="Ohm R."/>
            <person name="Sun H."/>
            <person name="Tunlid A."/>
            <person name="Henrissat B."/>
            <person name="Grigoriev I.V."/>
            <person name="Hibbett D.S."/>
            <person name="Martin F."/>
        </authorList>
    </citation>
    <scope>NUCLEOTIDE SEQUENCE [LARGE SCALE GENOMIC DNA]</scope>
    <source>
        <strain evidence="3">Foug A</strain>
    </source>
</reference>
<evidence type="ECO:0000313" key="2">
    <source>
        <dbReference type="EMBL" id="KIM60713.1"/>
    </source>
</evidence>
<protein>
    <submittedName>
        <fullName evidence="2">Uncharacterized protein</fullName>
    </submittedName>
</protein>
<dbReference type="Proteomes" id="UP000053989">
    <property type="component" value="Unassembled WGS sequence"/>
</dbReference>
<gene>
    <name evidence="2" type="ORF">SCLCIDRAFT_1216608</name>
</gene>
<dbReference type="InParanoid" id="A0A0C2ZGB6"/>
<proteinExistence type="predicted"/>
<dbReference type="AlphaFoldDB" id="A0A0C2ZGB6"/>
<sequence>MIHTAESECVPNLTSPGLGSPSSSPGSLNIKTMLSDFVFLEHPTTNSLSSSPTSPLLPSSSSPSPDSFADKPIETVHTLNAGMDDDDLTTDSEVFRHADEQARLWSSALKAKKTAMENLLSAQRSLEEIEVSVAKHLPKEIVTGAHAGFLSPLNPSVPEAHYLLTVGQVVISPLSSHLAASRHQIY</sequence>